<reference evidence="2 3" key="1">
    <citation type="journal article" date="2021" name="Elife">
        <title>Chloroplast acquisition without the gene transfer in kleptoplastic sea slugs, Plakobranchus ocellatus.</title>
        <authorList>
            <person name="Maeda T."/>
            <person name="Takahashi S."/>
            <person name="Yoshida T."/>
            <person name="Shimamura S."/>
            <person name="Takaki Y."/>
            <person name="Nagai Y."/>
            <person name="Toyoda A."/>
            <person name="Suzuki Y."/>
            <person name="Arimoto A."/>
            <person name="Ishii H."/>
            <person name="Satoh N."/>
            <person name="Nishiyama T."/>
            <person name="Hasebe M."/>
            <person name="Maruyama T."/>
            <person name="Minagawa J."/>
            <person name="Obokata J."/>
            <person name="Shigenobu S."/>
        </authorList>
    </citation>
    <scope>NUCLEOTIDE SEQUENCE [LARGE SCALE GENOMIC DNA]</scope>
</reference>
<evidence type="ECO:0000313" key="3">
    <source>
        <dbReference type="Proteomes" id="UP000735302"/>
    </source>
</evidence>
<feature type="region of interest" description="Disordered" evidence="1">
    <location>
        <begin position="29"/>
        <end position="76"/>
    </location>
</feature>
<evidence type="ECO:0000256" key="1">
    <source>
        <dbReference type="SAM" id="MobiDB-lite"/>
    </source>
</evidence>
<evidence type="ECO:0000313" key="2">
    <source>
        <dbReference type="EMBL" id="GFN89376.1"/>
    </source>
</evidence>
<accession>A0AAV3Z4E5</accession>
<keyword evidence="3" id="KW-1185">Reference proteome</keyword>
<name>A0AAV3Z4E5_9GAST</name>
<organism evidence="2 3">
    <name type="scientific">Plakobranchus ocellatus</name>
    <dbReference type="NCBI Taxonomy" id="259542"/>
    <lineage>
        <taxon>Eukaryota</taxon>
        <taxon>Metazoa</taxon>
        <taxon>Spiralia</taxon>
        <taxon>Lophotrochozoa</taxon>
        <taxon>Mollusca</taxon>
        <taxon>Gastropoda</taxon>
        <taxon>Heterobranchia</taxon>
        <taxon>Euthyneura</taxon>
        <taxon>Panpulmonata</taxon>
        <taxon>Sacoglossa</taxon>
        <taxon>Placobranchoidea</taxon>
        <taxon>Plakobranchidae</taxon>
        <taxon>Plakobranchus</taxon>
    </lineage>
</organism>
<dbReference type="Proteomes" id="UP000735302">
    <property type="component" value="Unassembled WGS sequence"/>
</dbReference>
<proteinExistence type="predicted"/>
<comment type="caution">
    <text evidence="2">The sequence shown here is derived from an EMBL/GenBank/DDBJ whole genome shotgun (WGS) entry which is preliminary data.</text>
</comment>
<sequence>MVRGVGGTVHGEPALRSAGILLSRARVPSPAPWPHGDPENLRPPCSDNLRELRKKRKSNKSNEPETRRHYLRPAYTAHNKRILSVASTMESRHNNNIRKALSLAPQLGRNYSMKVTGLSDVDMGKRRSRSFYSQRLEEPEVMERVREGWER</sequence>
<protein>
    <submittedName>
        <fullName evidence="2">Uncharacterized protein</fullName>
    </submittedName>
</protein>
<gene>
    <name evidence="2" type="ORF">PoB_001588200</name>
</gene>
<dbReference type="EMBL" id="BLXT01001930">
    <property type="protein sequence ID" value="GFN89376.1"/>
    <property type="molecule type" value="Genomic_DNA"/>
</dbReference>
<dbReference type="AlphaFoldDB" id="A0AAV3Z4E5"/>